<protein>
    <submittedName>
        <fullName evidence="1">Uncharacterized protein</fullName>
    </submittedName>
</protein>
<comment type="caution">
    <text evidence="1">The sequence shown here is derived from an EMBL/GenBank/DDBJ whole genome shotgun (WGS) entry which is preliminary data.</text>
</comment>
<evidence type="ECO:0000313" key="2">
    <source>
        <dbReference type="Proteomes" id="UP000828941"/>
    </source>
</evidence>
<dbReference type="EMBL" id="CM039431">
    <property type="protein sequence ID" value="KAI4335075.1"/>
    <property type="molecule type" value="Genomic_DNA"/>
</dbReference>
<organism evidence="1 2">
    <name type="scientific">Bauhinia variegata</name>
    <name type="common">Purple orchid tree</name>
    <name type="synonym">Phanera variegata</name>
    <dbReference type="NCBI Taxonomy" id="167791"/>
    <lineage>
        <taxon>Eukaryota</taxon>
        <taxon>Viridiplantae</taxon>
        <taxon>Streptophyta</taxon>
        <taxon>Embryophyta</taxon>
        <taxon>Tracheophyta</taxon>
        <taxon>Spermatophyta</taxon>
        <taxon>Magnoliopsida</taxon>
        <taxon>eudicotyledons</taxon>
        <taxon>Gunneridae</taxon>
        <taxon>Pentapetalae</taxon>
        <taxon>rosids</taxon>
        <taxon>fabids</taxon>
        <taxon>Fabales</taxon>
        <taxon>Fabaceae</taxon>
        <taxon>Cercidoideae</taxon>
        <taxon>Cercideae</taxon>
        <taxon>Bauhiniinae</taxon>
        <taxon>Bauhinia</taxon>
    </lineage>
</organism>
<keyword evidence="2" id="KW-1185">Reference proteome</keyword>
<evidence type="ECO:0000313" key="1">
    <source>
        <dbReference type="EMBL" id="KAI4335075.1"/>
    </source>
</evidence>
<name>A0ACB9NK19_BAUVA</name>
<dbReference type="Proteomes" id="UP000828941">
    <property type="component" value="Chromosome 6"/>
</dbReference>
<accession>A0ACB9NK19</accession>
<sequence length="87" mass="9448">MTLAMQKCERLGLRSRPIIPIRQIKHDPPTPSLFSSALCHDKVGSLVNSLDFQDSDLTTSGSPVSPGKCRSHGSNWNDIVLSLGDES</sequence>
<proteinExistence type="predicted"/>
<gene>
    <name evidence="1" type="ORF">L6164_013756</name>
</gene>
<reference evidence="1 2" key="1">
    <citation type="journal article" date="2022" name="DNA Res.">
        <title>Chromosomal-level genome assembly of the orchid tree Bauhinia variegata (Leguminosae; Cercidoideae) supports the allotetraploid origin hypothesis of Bauhinia.</title>
        <authorList>
            <person name="Zhong Y."/>
            <person name="Chen Y."/>
            <person name="Zheng D."/>
            <person name="Pang J."/>
            <person name="Liu Y."/>
            <person name="Luo S."/>
            <person name="Meng S."/>
            <person name="Qian L."/>
            <person name="Wei D."/>
            <person name="Dai S."/>
            <person name="Zhou R."/>
        </authorList>
    </citation>
    <scope>NUCLEOTIDE SEQUENCE [LARGE SCALE GENOMIC DNA]</scope>
    <source>
        <strain evidence="1">BV-YZ2020</strain>
    </source>
</reference>